<protein>
    <submittedName>
        <fullName evidence="1">Flagellar basal body rod protein FlgB</fullName>
    </submittedName>
</protein>
<reference evidence="1" key="1">
    <citation type="submission" date="2021-01" db="EMBL/GenBank/DDBJ databases">
        <authorList>
            <person name="Sun Q."/>
        </authorList>
    </citation>
    <scope>NUCLEOTIDE SEQUENCE</scope>
    <source>
        <strain evidence="1">YIM B02566</strain>
    </source>
</reference>
<proteinExistence type="predicted"/>
<comment type="caution">
    <text evidence="1">The sequence shown here is derived from an EMBL/GenBank/DDBJ whole genome shotgun (WGS) entry which is preliminary data.</text>
</comment>
<evidence type="ECO:0000313" key="2">
    <source>
        <dbReference type="Proteomes" id="UP000616151"/>
    </source>
</evidence>
<keyword evidence="2" id="KW-1185">Reference proteome</keyword>
<accession>A0ACC5RAJ2</accession>
<organism evidence="1 2">
    <name type="scientific">Taklimakanibacter albus</name>
    <dbReference type="NCBI Taxonomy" id="2800327"/>
    <lineage>
        <taxon>Bacteria</taxon>
        <taxon>Pseudomonadati</taxon>
        <taxon>Pseudomonadota</taxon>
        <taxon>Alphaproteobacteria</taxon>
        <taxon>Hyphomicrobiales</taxon>
        <taxon>Aestuariivirgaceae</taxon>
        <taxon>Taklimakanibacter</taxon>
    </lineage>
</organism>
<gene>
    <name evidence="1" type="primary">flgB</name>
    <name evidence="1" type="ORF">JHL16_25030</name>
</gene>
<dbReference type="Proteomes" id="UP000616151">
    <property type="component" value="Unassembled WGS sequence"/>
</dbReference>
<name>A0ACC5RAJ2_9HYPH</name>
<keyword evidence="1" id="KW-0282">Flagellum</keyword>
<sequence>MSGIGLFGVAFQQAQWLSVRQTAIAENIANANTPGYRALDVEPFESVLQKAGLDLSRTASGHMATGMNGIRPPAIENGKDIKVSASGNSVSVERELIKADEVNRAYALNTNVVKAFHKMLLMSVK</sequence>
<keyword evidence="1" id="KW-0966">Cell projection</keyword>
<evidence type="ECO:0000313" key="1">
    <source>
        <dbReference type="EMBL" id="MBK1869649.1"/>
    </source>
</evidence>
<dbReference type="EMBL" id="JAENHL010000008">
    <property type="protein sequence ID" value="MBK1869649.1"/>
    <property type="molecule type" value="Genomic_DNA"/>
</dbReference>
<keyword evidence="1" id="KW-0969">Cilium</keyword>